<reference evidence="2 3" key="1">
    <citation type="submission" date="2021-06" db="EMBL/GenBank/DDBJ databases">
        <title>A haploid diamondback moth (Plutella xylostella L.) genome assembly resolves 31 chromosomes and identifies a diamide resistance mutation.</title>
        <authorList>
            <person name="Ward C.M."/>
            <person name="Perry K.D."/>
            <person name="Baker G."/>
            <person name="Powis K."/>
            <person name="Heckel D.G."/>
            <person name="Baxter S.W."/>
        </authorList>
    </citation>
    <scope>NUCLEOTIDE SEQUENCE [LARGE SCALE GENOMIC DNA]</scope>
    <source>
        <strain evidence="2 3">LV</strain>
        <tissue evidence="2">Single pupa</tissue>
    </source>
</reference>
<proteinExistence type="predicted"/>
<evidence type="ECO:0000256" key="1">
    <source>
        <dbReference type="SAM" id="SignalP"/>
    </source>
</evidence>
<organism evidence="2 3">
    <name type="scientific">Plutella xylostella</name>
    <name type="common">Diamondback moth</name>
    <name type="synonym">Plutella maculipennis</name>
    <dbReference type="NCBI Taxonomy" id="51655"/>
    <lineage>
        <taxon>Eukaryota</taxon>
        <taxon>Metazoa</taxon>
        <taxon>Ecdysozoa</taxon>
        <taxon>Arthropoda</taxon>
        <taxon>Hexapoda</taxon>
        <taxon>Insecta</taxon>
        <taxon>Pterygota</taxon>
        <taxon>Neoptera</taxon>
        <taxon>Endopterygota</taxon>
        <taxon>Lepidoptera</taxon>
        <taxon>Glossata</taxon>
        <taxon>Ditrysia</taxon>
        <taxon>Yponomeutoidea</taxon>
        <taxon>Plutellidae</taxon>
        <taxon>Plutella</taxon>
    </lineage>
</organism>
<feature type="chain" id="PRO_5045710671" evidence="1">
    <location>
        <begin position="20"/>
        <end position="553"/>
    </location>
</feature>
<keyword evidence="1" id="KW-0732">Signal</keyword>
<dbReference type="Proteomes" id="UP000823941">
    <property type="component" value="Chromosome 8"/>
</dbReference>
<sequence length="553" mass="62440">MYIWLCLAAALVLNNCVMCFDDVPEKLHRYFKSDIVKTISADKVNVQMRQKYESLIRDMLVTGVDYRMIPRDDNKKLISRGFLVNDGSVHLLMHNMTLRGVRHSSFLNNVALSVAYNHLALRGAVVKMFLDTDYFLFRPQSQVQLWAGEKSADQYSPFNMDQVQPKGNFTIIAQNCKITGKVFTKLDDPSIALGHSDFRLDDCKFDVEVSTPGQGIAPVMAPYFHGEKSAELARLFGVVFGDILTLRMQLIIYFFVLIEDIIKIGDVTKFSSEQESLLKYSADFMNAVVNQADATIANKMSTYGLPDLHIFVKDQTNGKPTVFEVSLTNIVVNGLDSMYSANSGGPQLYLQNVMITEAIMFHSLTVKGLIELEKQEVRGNYEYFVEMKDVRVDVSIDFGGNPKSAVTVESARFVGWKTLDHSILILEPGNKRREMLNALIIAHLSQELPNILEHHVKKTLQDSITAMFRKQKSPKPIKTTAKTQPMNTMNTKIPTKKYRSEIVTEYTDLKTDKCDEKNNVDFVDESETAVEQAAPVTIDQTDVDENVVNESTE</sequence>
<dbReference type="EMBL" id="JAHIBW010000008">
    <property type="protein sequence ID" value="KAG7308494.1"/>
    <property type="molecule type" value="Genomic_DNA"/>
</dbReference>
<accession>A0ABQ7QTX5</accession>
<keyword evidence="3" id="KW-1185">Reference proteome</keyword>
<protein>
    <submittedName>
        <fullName evidence="2">Uncharacterized protein</fullName>
    </submittedName>
</protein>
<feature type="signal peptide" evidence="1">
    <location>
        <begin position="1"/>
        <end position="19"/>
    </location>
</feature>
<evidence type="ECO:0000313" key="2">
    <source>
        <dbReference type="EMBL" id="KAG7308494.1"/>
    </source>
</evidence>
<comment type="caution">
    <text evidence="2">The sequence shown here is derived from an EMBL/GenBank/DDBJ whole genome shotgun (WGS) entry which is preliminary data.</text>
</comment>
<name>A0ABQ7QTX5_PLUXY</name>
<gene>
    <name evidence="2" type="ORF">JYU34_005704</name>
</gene>
<evidence type="ECO:0000313" key="3">
    <source>
        <dbReference type="Proteomes" id="UP000823941"/>
    </source>
</evidence>